<dbReference type="PANTHER" id="PTHR43233:SF1">
    <property type="entry name" value="FAMILY N-ACETYLTRANSFERASE, PUTATIVE (AFU_ORTHOLOGUE AFUA_6G03350)-RELATED"/>
    <property type="match status" value="1"/>
</dbReference>
<name>A0ABP7SP98_9BACT</name>
<dbReference type="Gene3D" id="3.40.630.30">
    <property type="match status" value="1"/>
</dbReference>
<dbReference type="EMBL" id="BAABDJ010000035">
    <property type="protein sequence ID" value="GAA4014334.1"/>
    <property type="molecule type" value="Genomic_DNA"/>
</dbReference>
<evidence type="ECO:0000313" key="2">
    <source>
        <dbReference type="EMBL" id="GAA4014334.1"/>
    </source>
</evidence>
<evidence type="ECO:0000313" key="3">
    <source>
        <dbReference type="Proteomes" id="UP001500567"/>
    </source>
</evidence>
<reference evidence="3" key="1">
    <citation type="journal article" date="2019" name="Int. J. Syst. Evol. Microbiol.">
        <title>The Global Catalogue of Microorganisms (GCM) 10K type strain sequencing project: providing services to taxonomists for standard genome sequencing and annotation.</title>
        <authorList>
            <consortium name="The Broad Institute Genomics Platform"/>
            <consortium name="The Broad Institute Genome Sequencing Center for Infectious Disease"/>
            <person name="Wu L."/>
            <person name="Ma J."/>
        </authorList>
    </citation>
    <scope>NUCLEOTIDE SEQUENCE [LARGE SCALE GENOMIC DNA]</scope>
    <source>
        <strain evidence="3">JCM 17224</strain>
    </source>
</reference>
<dbReference type="PANTHER" id="PTHR43233">
    <property type="entry name" value="FAMILY N-ACETYLTRANSFERASE, PUTATIVE (AFU_ORTHOLOGUE AFUA_6G03350)-RELATED"/>
    <property type="match status" value="1"/>
</dbReference>
<dbReference type="PROSITE" id="PS51186">
    <property type="entry name" value="GNAT"/>
    <property type="match status" value="1"/>
</dbReference>
<dbReference type="InterPro" id="IPR053144">
    <property type="entry name" value="Acetyltransferase_Butenolide"/>
</dbReference>
<dbReference type="CDD" id="cd04301">
    <property type="entry name" value="NAT_SF"/>
    <property type="match status" value="1"/>
</dbReference>
<gene>
    <name evidence="2" type="ORF">GCM10022408_29420</name>
</gene>
<dbReference type="InterPro" id="IPR016181">
    <property type="entry name" value="Acyl_CoA_acyltransferase"/>
</dbReference>
<accession>A0ABP7SP98</accession>
<evidence type="ECO:0000259" key="1">
    <source>
        <dbReference type="PROSITE" id="PS51186"/>
    </source>
</evidence>
<feature type="domain" description="N-acetyltransferase" evidence="1">
    <location>
        <begin position="13"/>
        <end position="146"/>
    </location>
</feature>
<sequence length="153" mass="17004">MAFESEHPLGFTISTDPARLDVAAIHAYLAQESYWATGIPRETVQRAIDHSLSFGLYAPDGRLAGFARVVTDTATFAWLCDVFVLAEFRGQGLSKWLLEQVWAHPELQGLRRRLLATLDAHGLYTRFGFAPLAAPDRFLEIRQPDPYGAATAN</sequence>
<keyword evidence="3" id="KW-1185">Reference proteome</keyword>
<proteinExistence type="predicted"/>
<dbReference type="Proteomes" id="UP001500567">
    <property type="component" value="Unassembled WGS sequence"/>
</dbReference>
<comment type="caution">
    <text evidence="2">The sequence shown here is derived from an EMBL/GenBank/DDBJ whole genome shotgun (WGS) entry which is preliminary data.</text>
</comment>
<dbReference type="InterPro" id="IPR000182">
    <property type="entry name" value="GNAT_dom"/>
</dbReference>
<dbReference type="Pfam" id="PF13508">
    <property type="entry name" value="Acetyltransf_7"/>
    <property type="match status" value="1"/>
</dbReference>
<dbReference type="RefSeq" id="WP_345074025.1">
    <property type="nucleotide sequence ID" value="NZ_BAABDJ010000035.1"/>
</dbReference>
<protein>
    <submittedName>
        <fullName evidence="2">GNAT family N-acetyltransferase</fullName>
    </submittedName>
</protein>
<organism evidence="2 3">
    <name type="scientific">Hymenobacter fastidiosus</name>
    <dbReference type="NCBI Taxonomy" id="486264"/>
    <lineage>
        <taxon>Bacteria</taxon>
        <taxon>Pseudomonadati</taxon>
        <taxon>Bacteroidota</taxon>
        <taxon>Cytophagia</taxon>
        <taxon>Cytophagales</taxon>
        <taxon>Hymenobacteraceae</taxon>
        <taxon>Hymenobacter</taxon>
    </lineage>
</organism>
<dbReference type="SUPFAM" id="SSF55729">
    <property type="entry name" value="Acyl-CoA N-acyltransferases (Nat)"/>
    <property type="match status" value="1"/>
</dbReference>